<gene>
    <name evidence="6" type="ORF">CAT723_15570</name>
</gene>
<feature type="domain" description="HTH tetR-type" evidence="5">
    <location>
        <begin position="4"/>
        <end position="64"/>
    </location>
</feature>
<sequence length="177" mass="19924">MARTSKKEEALQAALHIIELDGVQALTYEALAEATGMSKSGLIYHFPSRHEMLIDIHAWSAQRWEDELVSIAGKPASELDIKQRLRAVVLSLGKNDPVVELILSIHSKSHPDFSDQWAPVDTRWLPDASNPDLDPEILEISLIANSLWVYDHISQRSLAQSNRKRAVDNLLDRIDKV</sequence>
<reference evidence="6" key="1">
    <citation type="submission" date="2021-12" db="EMBL/GenBank/DDBJ databases">
        <title>Draft genome sequence of Corynebacterium ammoniagenes strain T-723.</title>
        <authorList>
            <person name="Matsuzawa M."/>
            <person name="Hiratani M."/>
            <person name="Abe I."/>
            <person name="Tsuji Y."/>
            <person name="Nakamura J."/>
        </authorList>
    </citation>
    <scope>NUCLEOTIDE SEQUENCE</scope>
    <source>
        <strain evidence="6">T-723</strain>
    </source>
</reference>
<dbReference type="Pfam" id="PF00440">
    <property type="entry name" value="TetR_N"/>
    <property type="match status" value="1"/>
</dbReference>
<dbReference type="InterPro" id="IPR009057">
    <property type="entry name" value="Homeodomain-like_sf"/>
</dbReference>
<dbReference type="InterPro" id="IPR001647">
    <property type="entry name" value="HTH_TetR"/>
</dbReference>
<dbReference type="GO" id="GO:0003700">
    <property type="term" value="F:DNA-binding transcription factor activity"/>
    <property type="evidence" value="ECO:0007669"/>
    <property type="project" value="TreeGrafter"/>
</dbReference>
<dbReference type="Gene3D" id="1.10.357.10">
    <property type="entry name" value="Tetracycline Repressor, domain 2"/>
    <property type="match status" value="1"/>
</dbReference>
<evidence type="ECO:0000313" key="6">
    <source>
        <dbReference type="EMBL" id="GJN43078.1"/>
    </source>
</evidence>
<dbReference type="Proteomes" id="UP001054925">
    <property type="component" value="Unassembled WGS sequence"/>
</dbReference>
<evidence type="ECO:0000256" key="1">
    <source>
        <dbReference type="ARBA" id="ARBA00023015"/>
    </source>
</evidence>
<dbReference type="GO" id="GO:0000976">
    <property type="term" value="F:transcription cis-regulatory region binding"/>
    <property type="evidence" value="ECO:0007669"/>
    <property type="project" value="TreeGrafter"/>
</dbReference>
<dbReference type="EMBL" id="BQKK01000003">
    <property type="protein sequence ID" value="GJN43078.1"/>
    <property type="molecule type" value="Genomic_DNA"/>
</dbReference>
<evidence type="ECO:0000313" key="7">
    <source>
        <dbReference type="Proteomes" id="UP001054925"/>
    </source>
</evidence>
<evidence type="ECO:0000256" key="3">
    <source>
        <dbReference type="ARBA" id="ARBA00023163"/>
    </source>
</evidence>
<protein>
    <submittedName>
        <fullName evidence="6">Transcriptional regulator</fullName>
    </submittedName>
</protein>
<keyword evidence="1" id="KW-0805">Transcription regulation</keyword>
<comment type="caution">
    <text evidence="6">The sequence shown here is derived from an EMBL/GenBank/DDBJ whole genome shotgun (WGS) entry which is preliminary data.</text>
</comment>
<dbReference type="PANTHER" id="PTHR30055">
    <property type="entry name" value="HTH-TYPE TRANSCRIPTIONAL REGULATOR RUTR"/>
    <property type="match status" value="1"/>
</dbReference>
<keyword evidence="3" id="KW-0804">Transcription</keyword>
<dbReference type="SUPFAM" id="SSF48498">
    <property type="entry name" value="Tetracyclin repressor-like, C-terminal domain"/>
    <property type="match status" value="1"/>
</dbReference>
<name>A0AAV5G324_CORAM</name>
<dbReference type="PANTHER" id="PTHR30055:SF234">
    <property type="entry name" value="HTH-TYPE TRANSCRIPTIONAL REGULATOR BETI"/>
    <property type="match status" value="1"/>
</dbReference>
<accession>A0AAV5G324</accession>
<dbReference type="AlphaFoldDB" id="A0AAV5G324"/>
<keyword evidence="2 4" id="KW-0238">DNA-binding</keyword>
<feature type="DNA-binding region" description="H-T-H motif" evidence="4">
    <location>
        <begin position="27"/>
        <end position="46"/>
    </location>
</feature>
<dbReference type="InterPro" id="IPR050109">
    <property type="entry name" value="HTH-type_TetR-like_transc_reg"/>
</dbReference>
<dbReference type="SUPFAM" id="SSF46689">
    <property type="entry name" value="Homeodomain-like"/>
    <property type="match status" value="1"/>
</dbReference>
<evidence type="ECO:0000259" key="5">
    <source>
        <dbReference type="PROSITE" id="PS50977"/>
    </source>
</evidence>
<organism evidence="6 7">
    <name type="scientific">Corynebacterium ammoniagenes</name>
    <name type="common">Brevibacterium ammoniagenes</name>
    <dbReference type="NCBI Taxonomy" id="1697"/>
    <lineage>
        <taxon>Bacteria</taxon>
        <taxon>Bacillati</taxon>
        <taxon>Actinomycetota</taxon>
        <taxon>Actinomycetes</taxon>
        <taxon>Mycobacteriales</taxon>
        <taxon>Corynebacteriaceae</taxon>
        <taxon>Corynebacterium</taxon>
    </lineage>
</organism>
<proteinExistence type="predicted"/>
<dbReference type="InterPro" id="IPR036271">
    <property type="entry name" value="Tet_transcr_reg_TetR-rel_C_sf"/>
</dbReference>
<evidence type="ECO:0000256" key="4">
    <source>
        <dbReference type="PROSITE-ProRule" id="PRU00335"/>
    </source>
</evidence>
<evidence type="ECO:0000256" key="2">
    <source>
        <dbReference type="ARBA" id="ARBA00023125"/>
    </source>
</evidence>
<dbReference type="RefSeq" id="WP_003847602.1">
    <property type="nucleotide sequence ID" value="NZ_BQKK01000003.1"/>
</dbReference>
<dbReference type="PROSITE" id="PS50977">
    <property type="entry name" value="HTH_TETR_2"/>
    <property type="match status" value="1"/>
</dbReference>